<evidence type="ECO:0008006" key="6">
    <source>
        <dbReference type="Google" id="ProtNLM"/>
    </source>
</evidence>
<evidence type="ECO:0000313" key="5">
    <source>
        <dbReference type="Proteomes" id="UP000024635"/>
    </source>
</evidence>
<feature type="chain" id="PRO_5001492161" description="Transmembrane protein" evidence="3">
    <location>
        <begin position="18"/>
        <end position="286"/>
    </location>
</feature>
<feature type="signal peptide" evidence="3">
    <location>
        <begin position="1"/>
        <end position="17"/>
    </location>
</feature>
<sequence length="286" mass="31577">MEAAFVALVLAIPLISSSTLCGLAMEGRSIQISCEGCNGQNWLSRSNWVIIVVFMVLLAKHVQISLQAMRDSRDKKAFFPTPVASHIRTVSPDVAMPEAPQMRRPSPESEGILPEDDTQSSSDESRTIDWSAVANPSLLNVVNQDTLVTTLVHDLTNSYRELHKPPRLLNDLEGLLSPSKEDKEPPTGSVHRSNSNSSGEGPNALSPKQRWSLAPYVAAVGNAGVFPHVEHSARPMFVVYFPASVTTPNKALNFQLGVRTTSQHWSHDGHLSTRLYRRVYHQRPRV</sequence>
<keyword evidence="2" id="KW-0812">Transmembrane</keyword>
<organism evidence="4 5">
    <name type="scientific">Ancylostoma ceylanicum</name>
    <dbReference type="NCBI Taxonomy" id="53326"/>
    <lineage>
        <taxon>Eukaryota</taxon>
        <taxon>Metazoa</taxon>
        <taxon>Ecdysozoa</taxon>
        <taxon>Nematoda</taxon>
        <taxon>Chromadorea</taxon>
        <taxon>Rhabditida</taxon>
        <taxon>Rhabditina</taxon>
        <taxon>Rhabditomorpha</taxon>
        <taxon>Strongyloidea</taxon>
        <taxon>Ancylostomatidae</taxon>
        <taxon>Ancylostomatinae</taxon>
        <taxon>Ancylostoma</taxon>
    </lineage>
</organism>
<dbReference type="EMBL" id="JARK01001384">
    <property type="protein sequence ID" value="EYC12245.1"/>
    <property type="molecule type" value="Genomic_DNA"/>
</dbReference>
<feature type="transmembrane region" description="Helical" evidence="2">
    <location>
        <begin position="48"/>
        <end position="66"/>
    </location>
</feature>
<keyword evidence="2" id="KW-0472">Membrane</keyword>
<proteinExistence type="predicted"/>
<keyword evidence="2" id="KW-1133">Transmembrane helix</keyword>
<evidence type="ECO:0000313" key="4">
    <source>
        <dbReference type="EMBL" id="EYC12245.1"/>
    </source>
</evidence>
<evidence type="ECO:0000256" key="1">
    <source>
        <dbReference type="SAM" id="MobiDB-lite"/>
    </source>
</evidence>
<dbReference type="AlphaFoldDB" id="A0A016UAP9"/>
<keyword evidence="5" id="KW-1185">Reference proteome</keyword>
<name>A0A016UAP9_9BILA</name>
<feature type="compositionally biased region" description="Polar residues" evidence="1">
    <location>
        <begin position="190"/>
        <end position="200"/>
    </location>
</feature>
<reference evidence="5" key="1">
    <citation type="journal article" date="2015" name="Nat. Genet.">
        <title>The genome and transcriptome of the zoonotic hookworm Ancylostoma ceylanicum identify infection-specific gene families.</title>
        <authorList>
            <person name="Schwarz E.M."/>
            <person name="Hu Y."/>
            <person name="Antoshechkin I."/>
            <person name="Miller M.M."/>
            <person name="Sternberg P.W."/>
            <person name="Aroian R.V."/>
        </authorList>
    </citation>
    <scope>NUCLEOTIDE SEQUENCE</scope>
    <source>
        <strain evidence="5">HY135</strain>
    </source>
</reference>
<dbReference type="Proteomes" id="UP000024635">
    <property type="component" value="Unassembled WGS sequence"/>
</dbReference>
<evidence type="ECO:0000256" key="3">
    <source>
        <dbReference type="SAM" id="SignalP"/>
    </source>
</evidence>
<accession>A0A016UAP9</accession>
<feature type="region of interest" description="Disordered" evidence="1">
    <location>
        <begin position="89"/>
        <end position="126"/>
    </location>
</feature>
<feature type="region of interest" description="Disordered" evidence="1">
    <location>
        <begin position="170"/>
        <end position="207"/>
    </location>
</feature>
<gene>
    <name evidence="4" type="primary">Acey_s0048.g1683</name>
    <name evidence="4" type="ORF">Y032_0048g1683</name>
</gene>
<protein>
    <recommendedName>
        <fullName evidence="6">Transmembrane protein</fullName>
    </recommendedName>
</protein>
<dbReference type="OrthoDB" id="5864261at2759"/>
<evidence type="ECO:0000256" key="2">
    <source>
        <dbReference type="SAM" id="Phobius"/>
    </source>
</evidence>
<keyword evidence="3" id="KW-0732">Signal</keyword>
<comment type="caution">
    <text evidence="4">The sequence shown here is derived from an EMBL/GenBank/DDBJ whole genome shotgun (WGS) entry which is preliminary data.</text>
</comment>